<comment type="caution">
    <text evidence="1">The sequence shown here is derived from an EMBL/GenBank/DDBJ whole genome shotgun (WGS) entry which is preliminary data.</text>
</comment>
<organism evidence="1 2">
    <name type="scientific">Kipferlia bialata</name>
    <dbReference type="NCBI Taxonomy" id="797122"/>
    <lineage>
        <taxon>Eukaryota</taxon>
        <taxon>Metamonada</taxon>
        <taxon>Carpediemonas-like organisms</taxon>
        <taxon>Kipferlia</taxon>
    </lineage>
</organism>
<dbReference type="Proteomes" id="UP000265618">
    <property type="component" value="Unassembled WGS sequence"/>
</dbReference>
<accession>A0A9K3CZE0</accession>
<dbReference type="InterPro" id="IPR011043">
    <property type="entry name" value="Gal_Oxase/kelch_b-propeller"/>
</dbReference>
<dbReference type="Gene3D" id="2.120.10.80">
    <property type="entry name" value="Kelch-type beta propeller"/>
    <property type="match status" value="1"/>
</dbReference>
<proteinExistence type="predicted"/>
<dbReference type="InterPro" id="IPR015915">
    <property type="entry name" value="Kelch-typ_b-propeller"/>
</dbReference>
<reference evidence="1 2" key="1">
    <citation type="journal article" date="2018" name="PLoS ONE">
        <title>The draft genome of Kipferlia bialata reveals reductive genome evolution in fornicate parasites.</title>
        <authorList>
            <person name="Tanifuji G."/>
            <person name="Takabayashi S."/>
            <person name="Kume K."/>
            <person name="Takagi M."/>
            <person name="Nakayama T."/>
            <person name="Kamikawa R."/>
            <person name="Inagaki Y."/>
            <person name="Hashimoto T."/>
        </authorList>
    </citation>
    <scope>NUCLEOTIDE SEQUENCE [LARGE SCALE GENOMIC DNA]</scope>
    <source>
        <strain evidence="1">NY0173</strain>
    </source>
</reference>
<name>A0A9K3CZE0_9EUKA</name>
<protein>
    <submittedName>
        <fullName evidence="1">Uncharacterized protein</fullName>
    </submittedName>
</protein>
<gene>
    <name evidence="1" type="ORF">KIPB_006808</name>
</gene>
<dbReference type="SUPFAM" id="SSF50965">
    <property type="entry name" value="Galactose oxidase, central domain"/>
    <property type="match status" value="1"/>
</dbReference>
<dbReference type="EMBL" id="BDIP01001806">
    <property type="protein sequence ID" value="GIQ85176.1"/>
    <property type="molecule type" value="Genomic_DNA"/>
</dbReference>
<sequence>MGPNQALWIGSIDALWIGSIDGMRDRQCLIITRQEDGSLHEELLNCPNGLGSHSFTVCYTEGRVWVISSQKNTDNTQVSTVYYMSVDTQEWTQVERRVAREEEGEGEGEGKGVWPDDMVWSKCTAIGHKVLVYGSSPYEDELWVYDTHTNTWSDSCDVDDLCEEDDIELGGRGTAGGAAYLTNYTLRDPITPGRTHLTEASLYKYRPGGTPTLISRLPCESGMPGAPVVIGHNVLIPTVVRTVDNSSFPTDMWLYSEVSGEWTCLDRLEDQSVLCECLIGDSTVLMLYPTYPSPKDAEPASKVWVAEISLEEEE</sequence>
<keyword evidence="2" id="KW-1185">Reference proteome</keyword>
<dbReference type="AlphaFoldDB" id="A0A9K3CZE0"/>
<evidence type="ECO:0000313" key="1">
    <source>
        <dbReference type="EMBL" id="GIQ85176.1"/>
    </source>
</evidence>
<evidence type="ECO:0000313" key="2">
    <source>
        <dbReference type="Proteomes" id="UP000265618"/>
    </source>
</evidence>